<evidence type="ECO:0000256" key="3">
    <source>
        <dbReference type="ARBA" id="ARBA00022512"/>
    </source>
</evidence>
<reference evidence="7" key="1">
    <citation type="submission" date="2022-11" db="EMBL/GenBank/DDBJ databases">
        <authorList>
            <person name="Hyden B.L."/>
            <person name="Feng K."/>
            <person name="Yates T."/>
            <person name="Jawdy S."/>
            <person name="Smart L.B."/>
            <person name="Muchero W."/>
        </authorList>
    </citation>
    <scope>NUCLEOTIDE SEQUENCE</scope>
    <source>
        <tissue evidence="7">Shoot tip</tissue>
    </source>
</reference>
<comment type="caution">
    <text evidence="7">The sequence shown here is derived from an EMBL/GenBank/DDBJ whole genome shotgun (WGS) entry which is preliminary data.</text>
</comment>
<gene>
    <name evidence="7" type="ORF">OIU79_008126</name>
</gene>
<dbReference type="Gene3D" id="2.160.20.10">
    <property type="entry name" value="Single-stranded right-handed beta-helix, Pectin lyase-like"/>
    <property type="match status" value="1"/>
</dbReference>
<keyword evidence="4" id="KW-0378">Hydrolase</keyword>
<protein>
    <submittedName>
        <fullName evidence="7">PECTINESTERASE</fullName>
    </submittedName>
</protein>
<organism evidence="7 8">
    <name type="scientific">Salix purpurea</name>
    <name type="common">Purple osier willow</name>
    <dbReference type="NCBI Taxonomy" id="77065"/>
    <lineage>
        <taxon>Eukaryota</taxon>
        <taxon>Viridiplantae</taxon>
        <taxon>Streptophyta</taxon>
        <taxon>Embryophyta</taxon>
        <taxon>Tracheophyta</taxon>
        <taxon>Spermatophyta</taxon>
        <taxon>Magnoliopsida</taxon>
        <taxon>eudicotyledons</taxon>
        <taxon>Gunneridae</taxon>
        <taxon>Pentapetalae</taxon>
        <taxon>rosids</taxon>
        <taxon>fabids</taxon>
        <taxon>Malpighiales</taxon>
        <taxon>Salicaceae</taxon>
        <taxon>Saliceae</taxon>
        <taxon>Salix</taxon>
    </lineage>
</organism>
<evidence type="ECO:0000256" key="5">
    <source>
        <dbReference type="ARBA" id="ARBA00023085"/>
    </source>
</evidence>
<comment type="pathway">
    <text evidence="2">Glycan metabolism; pectin degradation; 2-dehydro-3-deoxy-D-gluconate from pectin: step 1/5.</text>
</comment>
<dbReference type="InterPro" id="IPR000070">
    <property type="entry name" value="Pectinesterase_cat"/>
</dbReference>
<dbReference type="OrthoDB" id="889414at2759"/>
<keyword evidence="3" id="KW-0964">Secreted</keyword>
<keyword evidence="8" id="KW-1185">Reference proteome</keyword>
<dbReference type="InterPro" id="IPR012334">
    <property type="entry name" value="Pectin_lyas_fold"/>
</dbReference>
<dbReference type="InterPro" id="IPR011050">
    <property type="entry name" value="Pectin_lyase_fold/virulence"/>
</dbReference>
<evidence type="ECO:0000259" key="6">
    <source>
        <dbReference type="Pfam" id="PF01095"/>
    </source>
</evidence>
<accession>A0A9Q0YVQ6</accession>
<name>A0A9Q0YVQ6_SALPP</name>
<keyword evidence="5" id="KW-0063">Aspartyl esterase</keyword>
<evidence type="ECO:0000256" key="4">
    <source>
        <dbReference type="ARBA" id="ARBA00022801"/>
    </source>
</evidence>
<dbReference type="Proteomes" id="UP001151532">
    <property type="component" value="Chromosome 1"/>
</dbReference>
<dbReference type="EMBL" id="JAPFFK010000015">
    <property type="protein sequence ID" value="KAJ6711840.1"/>
    <property type="molecule type" value="Genomic_DNA"/>
</dbReference>
<dbReference type="Pfam" id="PF01095">
    <property type="entry name" value="Pectinesterase"/>
    <property type="match status" value="1"/>
</dbReference>
<dbReference type="SUPFAM" id="SSF51126">
    <property type="entry name" value="Pectin lyase-like"/>
    <property type="match status" value="1"/>
</dbReference>
<evidence type="ECO:0000256" key="1">
    <source>
        <dbReference type="ARBA" id="ARBA00004191"/>
    </source>
</evidence>
<reference evidence="7" key="2">
    <citation type="journal article" date="2023" name="Int. J. Mol. Sci.">
        <title>De Novo Assembly and Annotation of 11 Diverse Shrub Willow (Salix) Genomes Reveals Novel Gene Organization in Sex-Linked Regions.</title>
        <authorList>
            <person name="Hyden B."/>
            <person name="Feng K."/>
            <person name="Yates T.B."/>
            <person name="Jawdy S."/>
            <person name="Cereghino C."/>
            <person name="Smart L.B."/>
            <person name="Muchero W."/>
        </authorList>
    </citation>
    <scope>NUCLEOTIDE SEQUENCE</scope>
    <source>
        <tissue evidence="7">Shoot tip</tissue>
    </source>
</reference>
<feature type="domain" description="Pectinesterase catalytic" evidence="6">
    <location>
        <begin position="1"/>
        <end position="71"/>
    </location>
</feature>
<comment type="subcellular location">
    <subcellularLocation>
        <location evidence="1">Secreted</location>
        <location evidence="1">Cell wall</location>
    </subcellularLocation>
</comment>
<evidence type="ECO:0000313" key="8">
    <source>
        <dbReference type="Proteomes" id="UP001151532"/>
    </source>
</evidence>
<evidence type="ECO:0000256" key="2">
    <source>
        <dbReference type="ARBA" id="ARBA00005184"/>
    </source>
</evidence>
<keyword evidence="3" id="KW-0134">Cell wall</keyword>
<dbReference type="GO" id="GO:0030599">
    <property type="term" value="F:pectinesterase activity"/>
    <property type="evidence" value="ECO:0007669"/>
    <property type="project" value="InterPro"/>
</dbReference>
<dbReference type="AlphaFoldDB" id="A0A9Q0YVQ6"/>
<dbReference type="PANTHER" id="PTHR31707">
    <property type="entry name" value="PECTINESTERASE"/>
    <property type="match status" value="1"/>
</dbReference>
<dbReference type="GO" id="GO:0042545">
    <property type="term" value="P:cell wall modification"/>
    <property type="evidence" value="ECO:0007669"/>
    <property type="project" value="InterPro"/>
</dbReference>
<evidence type="ECO:0000313" key="7">
    <source>
        <dbReference type="EMBL" id="KAJ6711840.1"/>
    </source>
</evidence>
<sequence>MESSISDVIDPAWWHKWRGNSALNTLYYAEYNNSGAGAATSKRVKYWKGYNKVITTATGAKSFTHRSFIAGTTWLKSTTFPFSLDP</sequence>
<proteinExistence type="predicted"/>